<evidence type="ECO:0000313" key="8">
    <source>
        <dbReference type="Proteomes" id="UP000233565"/>
    </source>
</evidence>
<dbReference type="PANTHER" id="PTHR13887">
    <property type="entry name" value="GLUTATHIONE S-TRANSFERASE KAPPA"/>
    <property type="match status" value="1"/>
</dbReference>
<dbReference type="Gene3D" id="3.40.30.10">
    <property type="entry name" value="Glutaredoxin"/>
    <property type="match status" value="1"/>
</dbReference>
<sequence>MRRKAADVRNQTKAALAVAVIIVLAIGGVFALNQVQGGDKPAAADVSSAIADGAIVREDSRILGEEGASGVTFVEFLDFECEACGAAYPIVEDLREKYAGEVTFVIRYFPLPGHSNSGNAARAVEAAARQGELEAMYSLMYETQKEWGESQESKEDLFRTYAEDLGLDMDQYDADVTSEEVGARVDSDVADGESLGVAGTPTFYVDGELFEPQAVEDFSAVLDEALAE</sequence>
<keyword evidence="8" id="KW-1185">Reference proteome</keyword>
<dbReference type="Proteomes" id="UP000233565">
    <property type="component" value="Unassembled WGS sequence"/>
</dbReference>
<protein>
    <submittedName>
        <fullName evidence="7">Thioredoxin</fullName>
    </submittedName>
</protein>
<keyword evidence="2" id="KW-0732">Signal</keyword>
<dbReference type="SUPFAM" id="SSF52833">
    <property type="entry name" value="Thioredoxin-like"/>
    <property type="match status" value="1"/>
</dbReference>
<dbReference type="EMBL" id="PJBV01000014">
    <property type="protein sequence ID" value="PKH41763.1"/>
    <property type="molecule type" value="Genomic_DNA"/>
</dbReference>
<evidence type="ECO:0000313" key="7">
    <source>
        <dbReference type="EMBL" id="PKH41763.1"/>
    </source>
</evidence>
<feature type="domain" description="Thioredoxin" evidence="6">
    <location>
        <begin position="35"/>
        <end position="227"/>
    </location>
</feature>
<evidence type="ECO:0000256" key="5">
    <source>
        <dbReference type="ARBA" id="ARBA00023284"/>
    </source>
</evidence>
<comment type="caution">
    <text evidence="7">The sequence shown here is derived from an EMBL/GenBank/DDBJ whole genome shotgun (WGS) entry which is preliminary data.</text>
</comment>
<dbReference type="PANTHER" id="PTHR13887:SF14">
    <property type="entry name" value="DISULFIDE BOND FORMATION PROTEIN D"/>
    <property type="match status" value="1"/>
</dbReference>
<gene>
    <name evidence="7" type="ORF">CXG46_07765</name>
</gene>
<evidence type="ECO:0000256" key="3">
    <source>
        <dbReference type="ARBA" id="ARBA00023002"/>
    </source>
</evidence>
<dbReference type="InterPro" id="IPR012336">
    <property type="entry name" value="Thioredoxin-like_fold"/>
</dbReference>
<dbReference type="InterPro" id="IPR013766">
    <property type="entry name" value="Thioredoxin_domain"/>
</dbReference>
<evidence type="ECO:0000256" key="4">
    <source>
        <dbReference type="ARBA" id="ARBA00023157"/>
    </source>
</evidence>
<keyword evidence="4" id="KW-1015">Disulfide bond</keyword>
<reference evidence="7 8" key="1">
    <citation type="submission" date="2017-12" db="EMBL/GenBank/DDBJ databases">
        <title>Pharmacopeia of the Arctic Ocean.</title>
        <authorList>
            <person name="Collins E."/>
            <person name="Ducluzeau A.-L."/>
        </authorList>
    </citation>
    <scope>NUCLEOTIDE SEQUENCE [LARGE SCALE GENOMIC DNA]</scope>
    <source>
        <strain evidence="7 8">DSM 23325</strain>
    </source>
</reference>
<evidence type="ECO:0000259" key="6">
    <source>
        <dbReference type="PROSITE" id="PS51352"/>
    </source>
</evidence>
<evidence type="ECO:0000256" key="1">
    <source>
        <dbReference type="ARBA" id="ARBA00005791"/>
    </source>
</evidence>
<comment type="similarity">
    <text evidence="1">Belongs to the thioredoxin family. DsbA subfamily.</text>
</comment>
<dbReference type="PROSITE" id="PS51352">
    <property type="entry name" value="THIOREDOXIN_2"/>
    <property type="match status" value="1"/>
</dbReference>
<dbReference type="Pfam" id="PF13462">
    <property type="entry name" value="Thioredoxin_4"/>
    <property type="match status" value="1"/>
</dbReference>
<keyword evidence="3" id="KW-0560">Oxidoreductase</keyword>
<organism evidence="7 8">
    <name type="scientific">Nocardioides alpinus</name>
    <dbReference type="NCBI Taxonomy" id="748909"/>
    <lineage>
        <taxon>Bacteria</taxon>
        <taxon>Bacillati</taxon>
        <taxon>Actinomycetota</taxon>
        <taxon>Actinomycetes</taxon>
        <taxon>Propionibacteriales</taxon>
        <taxon>Nocardioidaceae</taxon>
        <taxon>Nocardioides</taxon>
    </lineage>
</organism>
<dbReference type="InterPro" id="IPR036249">
    <property type="entry name" value="Thioredoxin-like_sf"/>
</dbReference>
<name>A0ABX4QY40_9ACTN</name>
<proteinExistence type="inferred from homology"/>
<evidence type="ECO:0000256" key="2">
    <source>
        <dbReference type="ARBA" id="ARBA00022729"/>
    </source>
</evidence>
<keyword evidence="5" id="KW-0676">Redox-active center</keyword>
<accession>A0ABX4QY40</accession>